<dbReference type="GO" id="GO:0016020">
    <property type="term" value="C:membrane"/>
    <property type="evidence" value="ECO:0007669"/>
    <property type="project" value="UniProtKB-SubCell"/>
</dbReference>
<gene>
    <name evidence="12" type="ORF">SAMN05444390_101402</name>
</gene>
<organism evidence="12 13">
    <name type="scientific">Marinobacterium lutimaris</name>
    <dbReference type="NCBI Taxonomy" id="568106"/>
    <lineage>
        <taxon>Bacteria</taxon>
        <taxon>Pseudomonadati</taxon>
        <taxon>Pseudomonadota</taxon>
        <taxon>Gammaproteobacteria</taxon>
        <taxon>Oceanospirillales</taxon>
        <taxon>Oceanospirillaceae</taxon>
        <taxon>Marinobacterium</taxon>
    </lineage>
</organism>
<feature type="transmembrane region" description="Helical" evidence="9">
    <location>
        <begin position="161"/>
        <end position="182"/>
    </location>
</feature>
<keyword evidence="8 9" id="KW-0472">Membrane</keyword>
<dbReference type="OrthoDB" id="9806522at2"/>
<evidence type="ECO:0000313" key="13">
    <source>
        <dbReference type="Proteomes" id="UP000236745"/>
    </source>
</evidence>
<keyword evidence="3" id="KW-0813">Transport</keyword>
<accession>A0A1H5UIZ4</accession>
<keyword evidence="6" id="KW-0406">Ion transport</keyword>
<dbReference type="SUPFAM" id="SSF160240">
    <property type="entry name" value="Cation efflux protein cytoplasmic domain-like"/>
    <property type="match status" value="1"/>
</dbReference>
<dbReference type="SUPFAM" id="SSF161111">
    <property type="entry name" value="Cation efflux protein transmembrane domain-like"/>
    <property type="match status" value="1"/>
</dbReference>
<dbReference type="RefSeq" id="WP_104001398.1">
    <property type="nucleotide sequence ID" value="NZ_FNVQ01000001.1"/>
</dbReference>
<evidence type="ECO:0000259" key="10">
    <source>
        <dbReference type="Pfam" id="PF01545"/>
    </source>
</evidence>
<sequence>MQEQLDQRRKAAEKVTLIGSVLDLALGILKIVVGLLASSAALVADGVHSLSDLFTDIIVIVVLRLSHQAPDRNHPWGHGRFETIGTVVLGVILAAVGALIAYESVMRLLADTQPSPPGWLALGAAAISIVGKEWIFRYTLKIGKALKSDLIIANAWHSRSDALSSVVVLIALAGAMMGIWWLDALAAVVVAVLIGKIGWDLVARSVTELVDTALPEERVKELRATTLAVEGVVSVHSFKSRQMGSQSQLEMHLQVDPHLSAAEGHYIGDVAVLKLKDRFDDIGHVIVHIDTYDDQPYHDDSLPAMPPRAEIEHHLDAAISRITGETPEYELILYYHPEYIDLELRATTDMHELLRQIGIEAKSLELQLHEQLNSQDWFRELRVWLPA</sequence>
<protein>
    <submittedName>
        <fullName evidence="12">Cation diffusion facilitator family transporter</fullName>
    </submittedName>
</protein>
<dbReference type="PANTHER" id="PTHR43840:SF15">
    <property type="entry name" value="MITOCHONDRIAL METAL TRANSPORTER 1-RELATED"/>
    <property type="match status" value="1"/>
</dbReference>
<evidence type="ECO:0000256" key="3">
    <source>
        <dbReference type="ARBA" id="ARBA00022448"/>
    </source>
</evidence>
<keyword evidence="13" id="KW-1185">Reference proteome</keyword>
<dbReference type="GO" id="GO:0006826">
    <property type="term" value="P:iron ion transport"/>
    <property type="evidence" value="ECO:0007669"/>
    <property type="project" value="UniProtKB-KW"/>
</dbReference>
<dbReference type="Pfam" id="PF16916">
    <property type="entry name" value="ZT_dimer"/>
    <property type="match status" value="1"/>
</dbReference>
<dbReference type="FunFam" id="1.20.1510.10:FF:000006">
    <property type="entry name" value="Divalent cation efflux transporter"/>
    <property type="match status" value="1"/>
</dbReference>
<evidence type="ECO:0000256" key="5">
    <source>
        <dbReference type="ARBA" id="ARBA00022692"/>
    </source>
</evidence>
<dbReference type="Pfam" id="PF01545">
    <property type="entry name" value="Cation_efflux"/>
    <property type="match status" value="1"/>
</dbReference>
<feature type="transmembrane region" description="Helical" evidence="9">
    <location>
        <begin position="21"/>
        <end position="43"/>
    </location>
</feature>
<reference evidence="12 13" key="1">
    <citation type="submission" date="2016-10" db="EMBL/GenBank/DDBJ databases">
        <authorList>
            <person name="de Groot N.N."/>
        </authorList>
    </citation>
    <scope>NUCLEOTIDE SEQUENCE [LARGE SCALE GENOMIC DNA]</scope>
    <source>
        <strain evidence="12 13">DSM 22012</strain>
    </source>
</reference>
<keyword evidence="4" id="KW-0408">Iron</keyword>
<evidence type="ECO:0000256" key="2">
    <source>
        <dbReference type="ARBA" id="ARBA00010212"/>
    </source>
</evidence>
<dbReference type="AlphaFoldDB" id="A0A1H5UIZ4"/>
<keyword evidence="4" id="KW-0410">Iron transport</keyword>
<dbReference type="InterPro" id="IPR058533">
    <property type="entry name" value="Cation_efflux_TM"/>
</dbReference>
<dbReference type="EMBL" id="FNVQ01000001">
    <property type="protein sequence ID" value="SEF75023.1"/>
    <property type="molecule type" value="Genomic_DNA"/>
</dbReference>
<dbReference type="InterPro" id="IPR027470">
    <property type="entry name" value="Cation_efflux_CTD"/>
</dbReference>
<feature type="domain" description="Cation efflux protein transmembrane" evidence="10">
    <location>
        <begin position="17"/>
        <end position="210"/>
    </location>
</feature>
<feature type="transmembrane region" description="Helical" evidence="9">
    <location>
        <begin position="87"/>
        <end position="106"/>
    </location>
</feature>
<keyword evidence="5 9" id="KW-0812">Transmembrane</keyword>
<dbReference type="NCBIfam" id="TIGR01297">
    <property type="entry name" value="CDF"/>
    <property type="match status" value="1"/>
</dbReference>
<evidence type="ECO:0000256" key="6">
    <source>
        <dbReference type="ARBA" id="ARBA00022906"/>
    </source>
</evidence>
<evidence type="ECO:0000256" key="7">
    <source>
        <dbReference type="ARBA" id="ARBA00022989"/>
    </source>
</evidence>
<dbReference type="Gene3D" id="3.30.70.1350">
    <property type="entry name" value="Cation efflux protein, cytoplasmic domain"/>
    <property type="match status" value="1"/>
</dbReference>
<feature type="domain" description="Cation efflux protein cytoplasmic" evidence="11">
    <location>
        <begin position="214"/>
        <end position="292"/>
    </location>
</feature>
<keyword evidence="6" id="KW-0864">Zinc transport</keyword>
<dbReference type="InterPro" id="IPR036837">
    <property type="entry name" value="Cation_efflux_CTD_sf"/>
</dbReference>
<keyword evidence="7 9" id="KW-1133">Transmembrane helix</keyword>
<dbReference type="Gene3D" id="1.20.1510.10">
    <property type="entry name" value="Cation efflux protein transmembrane domain"/>
    <property type="match status" value="1"/>
</dbReference>
<dbReference type="PANTHER" id="PTHR43840">
    <property type="entry name" value="MITOCHONDRIAL METAL TRANSPORTER 1-RELATED"/>
    <property type="match status" value="1"/>
</dbReference>
<dbReference type="GO" id="GO:0008324">
    <property type="term" value="F:monoatomic cation transmembrane transporter activity"/>
    <property type="evidence" value="ECO:0007669"/>
    <property type="project" value="InterPro"/>
</dbReference>
<evidence type="ECO:0000256" key="4">
    <source>
        <dbReference type="ARBA" id="ARBA00022496"/>
    </source>
</evidence>
<dbReference type="InterPro" id="IPR027469">
    <property type="entry name" value="Cation_efflux_TMD_sf"/>
</dbReference>
<evidence type="ECO:0000259" key="11">
    <source>
        <dbReference type="Pfam" id="PF16916"/>
    </source>
</evidence>
<dbReference type="InterPro" id="IPR002524">
    <property type="entry name" value="Cation_efflux"/>
</dbReference>
<dbReference type="GO" id="GO:0006829">
    <property type="term" value="P:zinc ion transport"/>
    <property type="evidence" value="ECO:0007669"/>
    <property type="project" value="UniProtKB-KW"/>
</dbReference>
<evidence type="ECO:0000313" key="12">
    <source>
        <dbReference type="EMBL" id="SEF75023.1"/>
    </source>
</evidence>
<comment type="subcellular location">
    <subcellularLocation>
        <location evidence="1">Membrane</location>
        <topology evidence="1">Multi-pass membrane protein</topology>
    </subcellularLocation>
</comment>
<evidence type="ECO:0000256" key="8">
    <source>
        <dbReference type="ARBA" id="ARBA00023136"/>
    </source>
</evidence>
<comment type="similarity">
    <text evidence="2">Belongs to the cation diffusion facilitator (CDF) transporter (TC 2.A.4) family. FieF subfamily.</text>
</comment>
<name>A0A1H5UIZ4_9GAMM</name>
<proteinExistence type="inferred from homology"/>
<dbReference type="Proteomes" id="UP000236745">
    <property type="component" value="Unassembled WGS sequence"/>
</dbReference>
<evidence type="ECO:0000256" key="9">
    <source>
        <dbReference type="SAM" id="Phobius"/>
    </source>
</evidence>
<dbReference type="InterPro" id="IPR050291">
    <property type="entry name" value="CDF_Transporter"/>
</dbReference>
<evidence type="ECO:0000256" key="1">
    <source>
        <dbReference type="ARBA" id="ARBA00004141"/>
    </source>
</evidence>
<keyword evidence="6" id="KW-0862">Zinc</keyword>